<feature type="transmembrane region" description="Helical" evidence="8">
    <location>
        <begin position="79"/>
        <end position="101"/>
    </location>
</feature>
<proteinExistence type="inferred from homology"/>
<dbReference type="EMBL" id="FRBW01000005">
    <property type="protein sequence ID" value="SHN07646.1"/>
    <property type="molecule type" value="Genomic_DNA"/>
</dbReference>
<protein>
    <submittedName>
        <fullName evidence="10">Amino acid ABC transporter membrane protein 2, PAAT family</fullName>
    </submittedName>
</protein>
<dbReference type="PANTHER" id="PTHR30614">
    <property type="entry name" value="MEMBRANE COMPONENT OF AMINO ACID ABC TRANSPORTER"/>
    <property type="match status" value="1"/>
</dbReference>
<dbReference type="InterPro" id="IPR000515">
    <property type="entry name" value="MetI-like"/>
</dbReference>
<dbReference type="SUPFAM" id="SSF161098">
    <property type="entry name" value="MetI-like"/>
    <property type="match status" value="1"/>
</dbReference>
<feature type="transmembrane region" description="Helical" evidence="8">
    <location>
        <begin position="175"/>
        <end position="201"/>
    </location>
</feature>
<dbReference type="PROSITE" id="PS50928">
    <property type="entry name" value="ABC_TM1"/>
    <property type="match status" value="1"/>
</dbReference>
<comment type="subcellular location">
    <subcellularLocation>
        <location evidence="1">Cell inner membrane</location>
        <topology evidence="1">Multi-pass membrane protein</topology>
    </subcellularLocation>
    <subcellularLocation>
        <location evidence="8">Cell membrane</location>
        <topology evidence="8">Multi-pass membrane protein</topology>
    </subcellularLocation>
</comment>
<evidence type="ECO:0000256" key="4">
    <source>
        <dbReference type="ARBA" id="ARBA00022475"/>
    </source>
</evidence>
<dbReference type="Gene3D" id="1.10.3720.10">
    <property type="entry name" value="MetI-like"/>
    <property type="match status" value="1"/>
</dbReference>
<dbReference type="InterPro" id="IPR043429">
    <property type="entry name" value="ArtM/GltK/GlnP/TcyL/YhdX-like"/>
</dbReference>
<feature type="domain" description="ABC transmembrane type-1" evidence="9">
    <location>
        <begin position="16"/>
        <end position="205"/>
    </location>
</feature>
<dbReference type="Proteomes" id="UP000186002">
    <property type="component" value="Unassembled WGS sequence"/>
</dbReference>
<organism evidence="10 11">
    <name type="scientific">Roseibium suaedae</name>
    <dbReference type="NCBI Taxonomy" id="735517"/>
    <lineage>
        <taxon>Bacteria</taxon>
        <taxon>Pseudomonadati</taxon>
        <taxon>Pseudomonadota</taxon>
        <taxon>Alphaproteobacteria</taxon>
        <taxon>Hyphomicrobiales</taxon>
        <taxon>Stappiaceae</taxon>
        <taxon>Roseibium</taxon>
    </lineage>
</organism>
<accession>A0A1M7NU28</accession>
<feature type="transmembrane region" description="Helical" evidence="8">
    <location>
        <begin position="50"/>
        <end position="73"/>
    </location>
</feature>
<dbReference type="STRING" id="735517.SAMN05444272_3980"/>
<keyword evidence="5 8" id="KW-0812">Transmembrane</keyword>
<evidence type="ECO:0000256" key="6">
    <source>
        <dbReference type="ARBA" id="ARBA00022989"/>
    </source>
</evidence>
<dbReference type="Pfam" id="PF00528">
    <property type="entry name" value="BPD_transp_1"/>
    <property type="match status" value="1"/>
</dbReference>
<evidence type="ECO:0000256" key="3">
    <source>
        <dbReference type="ARBA" id="ARBA00022448"/>
    </source>
</evidence>
<feature type="transmembrane region" description="Helical" evidence="8">
    <location>
        <begin position="134"/>
        <end position="155"/>
    </location>
</feature>
<evidence type="ECO:0000256" key="7">
    <source>
        <dbReference type="ARBA" id="ARBA00023136"/>
    </source>
</evidence>
<name>A0A1M7NU28_9HYPH</name>
<dbReference type="PANTHER" id="PTHR30614:SF34">
    <property type="entry name" value="BLR6398 PROTEIN"/>
    <property type="match status" value="1"/>
</dbReference>
<keyword evidence="4" id="KW-1003">Cell membrane</keyword>
<dbReference type="GO" id="GO:0022857">
    <property type="term" value="F:transmembrane transporter activity"/>
    <property type="evidence" value="ECO:0007669"/>
    <property type="project" value="InterPro"/>
</dbReference>
<gene>
    <name evidence="10" type="ORF">SAMN05444272_3980</name>
</gene>
<dbReference type="OrthoDB" id="9814550at2"/>
<dbReference type="GO" id="GO:0006865">
    <property type="term" value="P:amino acid transport"/>
    <property type="evidence" value="ECO:0007669"/>
    <property type="project" value="TreeGrafter"/>
</dbReference>
<evidence type="ECO:0000313" key="11">
    <source>
        <dbReference type="Proteomes" id="UP000186002"/>
    </source>
</evidence>
<feature type="transmembrane region" description="Helical" evidence="8">
    <location>
        <begin position="12"/>
        <end position="38"/>
    </location>
</feature>
<keyword evidence="11" id="KW-1185">Reference proteome</keyword>
<keyword evidence="7 8" id="KW-0472">Membrane</keyword>
<dbReference type="NCBIfam" id="TIGR01726">
    <property type="entry name" value="HEQRo_perm_3TM"/>
    <property type="match status" value="1"/>
</dbReference>
<sequence>MRGFTLSDFETMLWAVQWTATLVIIALALGGPLGLLMAMMRTSRNPVLNGIALVILQIVQGVPLLGMLMFFYFGVPVFLGIKVPALISVSIAFTVFAAAFLGEIWRGGIQAVHTNQSEAAACLGLTRWQSFRHVIAPQAFRIALPATVGFLVQLIKNTSLASVVGFVELARAGQLASAATFAPLTSYACVSAIYFAICFPLTQWSRSLEKKLHVVR</sequence>
<dbReference type="GO" id="GO:0043190">
    <property type="term" value="C:ATP-binding cassette (ABC) transporter complex"/>
    <property type="evidence" value="ECO:0007669"/>
    <property type="project" value="InterPro"/>
</dbReference>
<keyword evidence="6 8" id="KW-1133">Transmembrane helix</keyword>
<reference evidence="10 11" key="1">
    <citation type="submission" date="2016-11" db="EMBL/GenBank/DDBJ databases">
        <authorList>
            <person name="Jaros S."/>
            <person name="Januszkiewicz K."/>
            <person name="Wedrychowicz H."/>
        </authorList>
    </citation>
    <scope>NUCLEOTIDE SEQUENCE [LARGE SCALE GENOMIC DNA]</scope>
    <source>
        <strain evidence="10 11">DSM 22153</strain>
    </source>
</reference>
<evidence type="ECO:0000259" key="9">
    <source>
        <dbReference type="PROSITE" id="PS50928"/>
    </source>
</evidence>
<evidence type="ECO:0000256" key="2">
    <source>
        <dbReference type="ARBA" id="ARBA00010072"/>
    </source>
</evidence>
<evidence type="ECO:0000313" key="10">
    <source>
        <dbReference type="EMBL" id="SHN07646.1"/>
    </source>
</evidence>
<evidence type="ECO:0000256" key="1">
    <source>
        <dbReference type="ARBA" id="ARBA00004429"/>
    </source>
</evidence>
<dbReference type="InterPro" id="IPR010065">
    <property type="entry name" value="AA_ABC_transptr_permease_3TM"/>
</dbReference>
<dbReference type="InterPro" id="IPR035906">
    <property type="entry name" value="MetI-like_sf"/>
</dbReference>
<comment type="similarity">
    <text evidence="2">Belongs to the binding-protein-dependent transport system permease family. HisMQ subfamily.</text>
</comment>
<dbReference type="RefSeq" id="WP_073015095.1">
    <property type="nucleotide sequence ID" value="NZ_FRBW01000005.1"/>
</dbReference>
<dbReference type="AlphaFoldDB" id="A0A1M7NU28"/>
<evidence type="ECO:0000256" key="8">
    <source>
        <dbReference type="RuleBase" id="RU363032"/>
    </source>
</evidence>
<keyword evidence="3 8" id="KW-0813">Transport</keyword>
<evidence type="ECO:0000256" key="5">
    <source>
        <dbReference type="ARBA" id="ARBA00022692"/>
    </source>
</evidence>
<dbReference type="CDD" id="cd06261">
    <property type="entry name" value="TM_PBP2"/>
    <property type="match status" value="1"/>
</dbReference>